<dbReference type="EMBL" id="BRXY01000002">
    <property type="protein sequence ID" value="GMH51255.1"/>
    <property type="molecule type" value="Genomic_DNA"/>
</dbReference>
<evidence type="ECO:0000256" key="1">
    <source>
        <dbReference type="SAM" id="MobiDB-lite"/>
    </source>
</evidence>
<feature type="compositionally biased region" description="Basic and acidic residues" evidence="1">
    <location>
        <begin position="82"/>
        <end position="92"/>
    </location>
</feature>
<feature type="region of interest" description="Disordered" evidence="1">
    <location>
        <begin position="66"/>
        <end position="98"/>
    </location>
</feature>
<reference evidence="3" key="1">
    <citation type="journal article" date="2023" name="Commun. Biol.">
        <title>Genome analysis of Parmales, the sister group of diatoms, reveals the evolutionary specialization of diatoms from phago-mixotrophs to photoautotrophs.</title>
        <authorList>
            <person name="Ban H."/>
            <person name="Sato S."/>
            <person name="Yoshikawa S."/>
            <person name="Yamada K."/>
            <person name="Nakamura Y."/>
            <person name="Ichinomiya M."/>
            <person name="Sato N."/>
            <person name="Blanc-Mathieu R."/>
            <person name="Endo H."/>
            <person name="Kuwata A."/>
            <person name="Ogata H."/>
        </authorList>
    </citation>
    <scope>NUCLEOTIDE SEQUENCE [LARGE SCALE GENOMIC DNA]</scope>
    <source>
        <strain evidence="3">NIES 3701</strain>
    </source>
</reference>
<dbReference type="Proteomes" id="UP001165085">
    <property type="component" value="Unassembled WGS sequence"/>
</dbReference>
<gene>
    <name evidence="2" type="ORF">TrST_g10857</name>
</gene>
<dbReference type="AlphaFoldDB" id="A0A9W6ZJ62"/>
<accession>A0A9W6ZJ62</accession>
<organism evidence="2 3">
    <name type="scientific">Triparma strigata</name>
    <dbReference type="NCBI Taxonomy" id="1606541"/>
    <lineage>
        <taxon>Eukaryota</taxon>
        <taxon>Sar</taxon>
        <taxon>Stramenopiles</taxon>
        <taxon>Ochrophyta</taxon>
        <taxon>Bolidophyceae</taxon>
        <taxon>Parmales</taxon>
        <taxon>Triparmaceae</taxon>
        <taxon>Triparma</taxon>
    </lineage>
</organism>
<protein>
    <submittedName>
        <fullName evidence="2">Uncharacterized protein</fullName>
    </submittedName>
</protein>
<evidence type="ECO:0000313" key="3">
    <source>
        <dbReference type="Proteomes" id="UP001165085"/>
    </source>
</evidence>
<name>A0A9W6ZJ62_9STRA</name>
<proteinExistence type="predicted"/>
<sequence length="111" mass="12705">MCVKVQAQYGDWLQVRYKTFDNAWMLIRNQVHTLMLPCDRDISERAATSKVSPWDWTYDYILDKPTESHTTAGSRDALGTEAFEKAKEEKKSTSTKAKLGLTDQLTDDVVD</sequence>
<comment type="caution">
    <text evidence="2">The sequence shown here is derived from an EMBL/GenBank/DDBJ whole genome shotgun (WGS) entry which is preliminary data.</text>
</comment>
<keyword evidence="3" id="KW-1185">Reference proteome</keyword>
<evidence type="ECO:0000313" key="2">
    <source>
        <dbReference type="EMBL" id="GMH51255.1"/>
    </source>
</evidence>